<evidence type="ECO:0000256" key="5">
    <source>
        <dbReference type="ARBA" id="ARBA00022692"/>
    </source>
</evidence>
<evidence type="ECO:0000256" key="4">
    <source>
        <dbReference type="ARBA" id="ARBA00022475"/>
    </source>
</evidence>
<evidence type="ECO:0000256" key="6">
    <source>
        <dbReference type="ARBA" id="ARBA00022989"/>
    </source>
</evidence>
<evidence type="ECO:0000256" key="2">
    <source>
        <dbReference type="ARBA" id="ARBA00009773"/>
    </source>
</evidence>
<comment type="caution">
    <text evidence="10">The sequence shown here is derived from an EMBL/GenBank/DDBJ whole genome shotgun (WGS) entry which is preliminary data.</text>
</comment>
<feature type="transmembrane region" description="Helical" evidence="9">
    <location>
        <begin position="318"/>
        <end position="345"/>
    </location>
</feature>
<dbReference type="Proteomes" id="UP000275256">
    <property type="component" value="Unassembled WGS sequence"/>
</dbReference>
<comment type="subcellular location">
    <subcellularLocation>
        <location evidence="1">Cell membrane</location>
        <topology evidence="1">Multi-pass membrane protein</topology>
    </subcellularLocation>
</comment>
<feature type="region of interest" description="Disordered" evidence="8">
    <location>
        <begin position="369"/>
        <end position="419"/>
    </location>
</feature>
<organism evidence="10 11">
    <name type="scientific">Tessaracoccus antarcticus</name>
    <dbReference type="NCBI Taxonomy" id="2479848"/>
    <lineage>
        <taxon>Bacteria</taxon>
        <taxon>Bacillati</taxon>
        <taxon>Actinomycetota</taxon>
        <taxon>Actinomycetes</taxon>
        <taxon>Propionibacteriales</taxon>
        <taxon>Propionibacteriaceae</taxon>
        <taxon>Tessaracoccus</taxon>
    </lineage>
</organism>
<feature type="transmembrane region" description="Helical" evidence="9">
    <location>
        <begin position="247"/>
        <end position="267"/>
    </location>
</feature>
<keyword evidence="11" id="KW-1185">Reference proteome</keyword>
<protein>
    <submittedName>
        <fullName evidence="10">AI-2E family transporter</fullName>
    </submittedName>
</protein>
<feature type="transmembrane region" description="Helical" evidence="9">
    <location>
        <begin position="81"/>
        <end position="100"/>
    </location>
</feature>
<proteinExistence type="inferred from homology"/>
<keyword evidence="7 9" id="KW-0472">Membrane</keyword>
<keyword evidence="6 9" id="KW-1133">Transmembrane helix</keyword>
<evidence type="ECO:0000256" key="7">
    <source>
        <dbReference type="ARBA" id="ARBA00023136"/>
    </source>
</evidence>
<gene>
    <name evidence="10" type="ORF">EAX62_07120</name>
</gene>
<name>A0A3M0GMA6_9ACTN</name>
<feature type="transmembrane region" description="Helical" evidence="9">
    <location>
        <begin position="49"/>
        <end position="69"/>
    </location>
</feature>
<evidence type="ECO:0000256" key="1">
    <source>
        <dbReference type="ARBA" id="ARBA00004651"/>
    </source>
</evidence>
<feature type="transmembrane region" description="Helical" evidence="9">
    <location>
        <begin position="220"/>
        <end position="241"/>
    </location>
</feature>
<keyword evidence="4" id="KW-1003">Cell membrane</keyword>
<dbReference type="InterPro" id="IPR002549">
    <property type="entry name" value="AI-2E-like"/>
</dbReference>
<dbReference type="PANTHER" id="PTHR21716:SF53">
    <property type="entry name" value="PERMEASE PERM-RELATED"/>
    <property type="match status" value="1"/>
</dbReference>
<keyword evidence="3" id="KW-0813">Transport</keyword>
<dbReference type="GO" id="GO:0055085">
    <property type="term" value="P:transmembrane transport"/>
    <property type="evidence" value="ECO:0007669"/>
    <property type="project" value="TreeGrafter"/>
</dbReference>
<dbReference type="OrthoDB" id="9784366at2"/>
<evidence type="ECO:0000313" key="11">
    <source>
        <dbReference type="Proteomes" id="UP000275256"/>
    </source>
</evidence>
<keyword evidence="5 9" id="KW-0812">Transmembrane</keyword>
<sequence>MPSTRQRNTSMVPLPRPFRVVGAAALLIVLVYAAGWVLSQVGSMVSQVLIPMVVGVLLAALLMPVQLLLNHRLRFPRHAAAAVTVVGLFALIGGTVYFSGRSIAQGVQDVTQSLQQVLDKAENWLASGPFNVDEAQLQDLFTQGRDWLSNNTSSLSSGALNATSSAGTVLVGAFLALIVAFFLLAEGDRISSFMLMVFHEPTRTKVRETIRRAWVTLGSWARTQVVVSAVDAIGIGIGAAFLGLPFVVPMIVITFLLCFIPLFGAFLSGAMFTLVALLFQGPVAALIMIAVVIAVQQLESNALQPLLMGKAVNLHPLVVLLGVTTGTYLLGLTGALLTVPILAAVNAGYKYWVGRDPFPGLANGGSALAGSPRQLAPQRKSSKLPKPIGSVTPDWIERDRRAEAAAPSGRQEVARSEEA</sequence>
<dbReference type="Pfam" id="PF01594">
    <property type="entry name" value="AI-2E_transport"/>
    <property type="match status" value="1"/>
</dbReference>
<reference evidence="10 11" key="1">
    <citation type="submission" date="2018-10" db="EMBL/GenBank/DDBJ databases">
        <title>Tessaracoccus antarcticuss sp. nov., isolated from sediment.</title>
        <authorList>
            <person name="Zhou L.Y."/>
            <person name="Du Z.J."/>
        </authorList>
    </citation>
    <scope>NUCLEOTIDE SEQUENCE [LARGE SCALE GENOMIC DNA]</scope>
    <source>
        <strain evidence="10 11">JDX10</strain>
    </source>
</reference>
<feature type="transmembrane region" description="Helical" evidence="9">
    <location>
        <begin position="274"/>
        <end position="298"/>
    </location>
</feature>
<accession>A0A3M0GMA6</accession>
<evidence type="ECO:0000313" key="10">
    <source>
        <dbReference type="EMBL" id="RMB62319.1"/>
    </source>
</evidence>
<feature type="transmembrane region" description="Helical" evidence="9">
    <location>
        <begin position="165"/>
        <end position="185"/>
    </location>
</feature>
<evidence type="ECO:0000256" key="8">
    <source>
        <dbReference type="SAM" id="MobiDB-lite"/>
    </source>
</evidence>
<dbReference type="PANTHER" id="PTHR21716">
    <property type="entry name" value="TRANSMEMBRANE PROTEIN"/>
    <property type="match status" value="1"/>
</dbReference>
<dbReference type="EMBL" id="REFW01000001">
    <property type="protein sequence ID" value="RMB62319.1"/>
    <property type="molecule type" value="Genomic_DNA"/>
</dbReference>
<dbReference type="RefSeq" id="WP_121900869.1">
    <property type="nucleotide sequence ID" value="NZ_REFW01000001.1"/>
</dbReference>
<comment type="similarity">
    <text evidence="2">Belongs to the autoinducer-2 exporter (AI-2E) (TC 2.A.86) family.</text>
</comment>
<evidence type="ECO:0000256" key="9">
    <source>
        <dbReference type="SAM" id="Phobius"/>
    </source>
</evidence>
<dbReference type="AlphaFoldDB" id="A0A3M0GMA6"/>
<evidence type="ECO:0000256" key="3">
    <source>
        <dbReference type="ARBA" id="ARBA00022448"/>
    </source>
</evidence>
<dbReference type="GO" id="GO:0005886">
    <property type="term" value="C:plasma membrane"/>
    <property type="evidence" value="ECO:0007669"/>
    <property type="project" value="UniProtKB-SubCell"/>
</dbReference>